<protein>
    <submittedName>
        <fullName evidence="1">RAP domain</fullName>
    </submittedName>
</protein>
<evidence type="ECO:0000313" key="2">
    <source>
        <dbReference type="Proteomes" id="UP000239899"/>
    </source>
</evidence>
<dbReference type="PANTHER" id="PTHR21228">
    <property type="entry name" value="FAST LEU-RICH DOMAIN-CONTAINING"/>
    <property type="match status" value="1"/>
</dbReference>
<dbReference type="PANTHER" id="PTHR21228:SF40">
    <property type="entry name" value="LD45607P"/>
    <property type="match status" value="1"/>
</dbReference>
<accession>A0A2P6TUW1</accession>
<dbReference type="GO" id="GO:0044528">
    <property type="term" value="P:regulation of mitochondrial mRNA stability"/>
    <property type="evidence" value="ECO:0007669"/>
    <property type="project" value="TreeGrafter"/>
</dbReference>
<keyword evidence="2" id="KW-1185">Reference proteome</keyword>
<name>A0A2P6TUW1_CHLSO</name>
<evidence type="ECO:0000313" key="1">
    <source>
        <dbReference type="EMBL" id="PRW57841.1"/>
    </source>
</evidence>
<dbReference type="GO" id="GO:0000963">
    <property type="term" value="P:mitochondrial RNA processing"/>
    <property type="evidence" value="ECO:0007669"/>
    <property type="project" value="TreeGrafter"/>
</dbReference>
<dbReference type="GO" id="GO:0005759">
    <property type="term" value="C:mitochondrial matrix"/>
    <property type="evidence" value="ECO:0007669"/>
    <property type="project" value="TreeGrafter"/>
</dbReference>
<proteinExistence type="predicted"/>
<sequence>MRQQEGQFSVRELTVAFRRMGQLHAAIYHQAPPPDMSPAQSGNGNRDNCAAMFEMAMPHFASMDSQALATAVWMCARFHWLPNAEQRAAWEEAAWAKRHQVNLIETANIYFSLGVVHWVPSTHSLLEALMDQALERREELTPWLICNMLWGSARVVAEHFHPGPERVTQLVELSLPQLDTFLPESFCSLLFSLACLRCRPDDAALTAILDQFEWKVPHSTNRQLVTAVWAMGALQIGSLLTDRLWDRIEQQVMKQADEFNFSSAPLFLFGAARMQLQPSDKLLQLLLTKSQEHGAMLRTGDVSVILWALAKLGHKAGTPQLPTAFVADMVQRWEDCHKGRRAATMRHVSALLWSCANLKYTMPREQLRSIIADAEQLCSGGGPNPGPRQPLTTTDATMLLSAFETFSSADGLAFLKRHLIGPSSSGLRWQPRRWRPARLPRDGATAAESSIGMQLQTDEVVIGLERDVRPHL</sequence>
<dbReference type="InterPro" id="IPR050870">
    <property type="entry name" value="FAST_kinase"/>
</dbReference>
<dbReference type="GO" id="GO:0003723">
    <property type="term" value="F:RNA binding"/>
    <property type="evidence" value="ECO:0007669"/>
    <property type="project" value="TreeGrafter"/>
</dbReference>
<dbReference type="EMBL" id="LHPG02000006">
    <property type="protein sequence ID" value="PRW57841.1"/>
    <property type="molecule type" value="Genomic_DNA"/>
</dbReference>
<dbReference type="Proteomes" id="UP000239899">
    <property type="component" value="Unassembled WGS sequence"/>
</dbReference>
<organism evidence="1 2">
    <name type="scientific">Chlorella sorokiniana</name>
    <name type="common">Freshwater green alga</name>
    <dbReference type="NCBI Taxonomy" id="3076"/>
    <lineage>
        <taxon>Eukaryota</taxon>
        <taxon>Viridiplantae</taxon>
        <taxon>Chlorophyta</taxon>
        <taxon>core chlorophytes</taxon>
        <taxon>Trebouxiophyceae</taxon>
        <taxon>Chlorellales</taxon>
        <taxon>Chlorellaceae</taxon>
        <taxon>Chlorella clade</taxon>
        <taxon>Chlorella</taxon>
    </lineage>
</organism>
<dbReference type="AlphaFoldDB" id="A0A2P6TUW1"/>
<comment type="caution">
    <text evidence="1">The sequence shown here is derived from an EMBL/GenBank/DDBJ whole genome shotgun (WGS) entry which is preliminary data.</text>
</comment>
<gene>
    <name evidence="1" type="ORF">C2E21_3407</name>
</gene>
<reference evidence="1 2" key="1">
    <citation type="journal article" date="2018" name="Plant J.">
        <title>Genome sequences of Chlorella sorokiniana UTEX 1602 and Micractinium conductrix SAG 241.80: implications to maltose excretion by a green alga.</title>
        <authorList>
            <person name="Arriola M.B."/>
            <person name="Velmurugan N."/>
            <person name="Zhang Y."/>
            <person name="Plunkett M.H."/>
            <person name="Hondzo H."/>
            <person name="Barney B.M."/>
        </authorList>
    </citation>
    <scope>NUCLEOTIDE SEQUENCE [LARGE SCALE GENOMIC DNA]</scope>
    <source>
        <strain evidence="2">UTEX 1602</strain>
    </source>
</reference>
<dbReference type="GO" id="GO:0035770">
    <property type="term" value="C:ribonucleoprotein granule"/>
    <property type="evidence" value="ECO:0007669"/>
    <property type="project" value="TreeGrafter"/>
</dbReference>
<dbReference type="OrthoDB" id="514388at2759"/>